<evidence type="ECO:0000256" key="1">
    <source>
        <dbReference type="SAM" id="MobiDB-lite"/>
    </source>
</evidence>
<feature type="compositionally biased region" description="Basic and acidic residues" evidence="1">
    <location>
        <begin position="1"/>
        <end position="26"/>
    </location>
</feature>
<dbReference type="Proteomes" id="UP000646738">
    <property type="component" value="Unassembled WGS sequence"/>
</dbReference>
<evidence type="ECO:0000313" key="4">
    <source>
        <dbReference type="Proteomes" id="UP000646738"/>
    </source>
</evidence>
<keyword evidence="4" id="KW-1185">Reference proteome</keyword>
<dbReference type="Gene3D" id="3.10.620.30">
    <property type="match status" value="1"/>
</dbReference>
<feature type="compositionally biased region" description="Acidic residues" evidence="1">
    <location>
        <begin position="90"/>
        <end position="108"/>
    </location>
</feature>
<protein>
    <recommendedName>
        <fullName evidence="2">Protein glutaminase domain-containing protein</fullName>
    </recommendedName>
</protein>
<evidence type="ECO:0000259" key="2">
    <source>
        <dbReference type="Pfam" id="PF18626"/>
    </source>
</evidence>
<sequence>MRRSAREEIPTQERDRAPRRAPDRAEGAGARADSLPSARPSALWSLQRSAGNAAVTAAIQRMEDIGGKRKRSASPEDQAAPKQARAAVSSEEEYSSSSEEEEEPFSDDVVERIENDQQKMTAMLEKMDESNAPDRAKRVGQDQLELLTLLRNLMPMRSVDTVHEAIRLLGARPDSSRKTKYLRMLEEQLDYLTDKFPDAGPPTAEALQAMWPDLVPAFGSAGGQVGEDGCEGRAHAICLAIARRSPAIAAHHLTKQWALPDGGRLHADHQWNHHVAASVTTANGILVIDPVFDRSRPLQLSEWAARVQVDPRTNVHQVAWGFLGRPGTDNRPDANSAMAYMP</sequence>
<organism evidence="3 4">
    <name type="scientific">Streptomyces rubradiris</name>
    <name type="common">Streptomyces achromogenes subsp. rubradiris</name>
    <dbReference type="NCBI Taxonomy" id="285531"/>
    <lineage>
        <taxon>Bacteria</taxon>
        <taxon>Bacillati</taxon>
        <taxon>Actinomycetota</taxon>
        <taxon>Actinomycetes</taxon>
        <taxon>Kitasatosporales</taxon>
        <taxon>Streptomycetaceae</taxon>
        <taxon>Streptomyces</taxon>
    </lineage>
</organism>
<accession>A0ABQ3RFX6</accession>
<feature type="region of interest" description="Disordered" evidence="1">
    <location>
        <begin position="1"/>
        <end position="109"/>
    </location>
</feature>
<gene>
    <name evidence="3" type="ORF">Srubr_45950</name>
</gene>
<dbReference type="Pfam" id="PF18626">
    <property type="entry name" value="Gln_deamidase_2"/>
    <property type="match status" value="1"/>
</dbReference>
<dbReference type="EMBL" id="BNEA01000015">
    <property type="protein sequence ID" value="GHI54749.1"/>
    <property type="molecule type" value="Genomic_DNA"/>
</dbReference>
<comment type="caution">
    <text evidence="3">The sequence shown here is derived from an EMBL/GenBank/DDBJ whole genome shotgun (WGS) entry which is preliminary data.</text>
</comment>
<name>A0ABQ3RFX6_STRRR</name>
<reference evidence="4" key="1">
    <citation type="submission" date="2023-07" db="EMBL/GenBank/DDBJ databases">
        <title>Whole genome shotgun sequence of Streptomyces achromogenes subsp. rubradiris NBRC 14000.</title>
        <authorList>
            <person name="Komaki H."/>
            <person name="Tamura T."/>
        </authorList>
    </citation>
    <scope>NUCLEOTIDE SEQUENCE [LARGE SCALE GENOMIC DNA]</scope>
    <source>
        <strain evidence="4">NBRC 14000</strain>
    </source>
</reference>
<proteinExistence type="predicted"/>
<dbReference type="InterPro" id="IPR041325">
    <property type="entry name" value="Gln_deamidase_2"/>
</dbReference>
<evidence type="ECO:0000313" key="3">
    <source>
        <dbReference type="EMBL" id="GHI54749.1"/>
    </source>
</evidence>
<feature type="domain" description="Protein glutaminase" evidence="2">
    <location>
        <begin position="227"/>
        <end position="306"/>
    </location>
</feature>